<dbReference type="GO" id="GO:0006888">
    <property type="term" value="P:endoplasmic reticulum to Golgi vesicle-mediated transport"/>
    <property type="evidence" value="ECO:0007669"/>
    <property type="project" value="TreeGrafter"/>
</dbReference>
<dbReference type="Proteomes" id="UP000283509">
    <property type="component" value="Unassembled WGS sequence"/>
</dbReference>
<sequence length="178" mass="19935">MALMEKSISLLTLKDSSQASELRLPEEFPLLPAEDPGLREYVKRRLLRPPAVGDYNLSKPDRTHFSQYSQSQVASQLLQGLDKGFFLEAGALDGEDKSNTLYFERELSWTGLLVEPDPSLYRTLVTKKRKAFSINAAFSLSNASDIGSLYRAGYFPFCERKSLPSAKARTAVLVFHPV</sequence>
<proteinExistence type="predicted"/>
<dbReference type="GO" id="GO:0005886">
    <property type="term" value="C:plasma membrane"/>
    <property type="evidence" value="ECO:0007669"/>
    <property type="project" value="TreeGrafter"/>
</dbReference>
<keyword evidence="2" id="KW-1185">Reference proteome</keyword>
<dbReference type="GO" id="GO:0005789">
    <property type="term" value="C:endoplasmic reticulum membrane"/>
    <property type="evidence" value="ECO:0007669"/>
    <property type="project" value="TreeGrafter"/>
</dbReference>
<dbReference type="OrthoDB" id="6352234at2759"/>
<dbReference type="GO" id="GO:0016197">
    <property type="term" value="P:endosomal transport"/>
    <property type="evidence" value="ECO:0007669"/>
    <property type="project" value="TreeGrafter"/>
</dbReference>
<dbReference type="GO" id="GO:0031902">
    <property type="term" value="C:late endosome membrane"/>
    <property type="evidence" value="ECO:0007669"/>
    <property type="project" value="TreeGrafter"/>
</dbReference>
<dbReference type="PANTHER" id="PTHR34009:SF2">
    <property type="entry name" value="PROTEIN STAR"/>
    <property type="match status" value="1"/>
</dbReference>
<dbReference type="AlphaFoldDB" id="A0A423U659"/>
<dbReference type="GO" id="GO:0005794">
    <property type="term" value="C:Golgi apparatus"/>
    <property type="evidence" value="ECO:0007669"/>
    <property type="project" value="TreeGrafter"/>
</dbReference>
<reference evidence="1 2" key="2">
    <citation type="submission" date="2019-01" db="EMBL/GenBank/DDBJ databases">
        <title>The decoding of complex shrimp genome reveals the adaptation for benthos swimmer, frequently molting mechanism and breeding impact on genome.</title>
        <authorList>
            <person name="Sun Y."/>
            <person name="Gao Y."/>
            <person name="Yu Y."/>
        </authorList>
    </citation>
    <scope>NUCLEOTIDE SEQUENCE [LARGE SCALE GENOMIC DNA]</scope>
    <source>
        <tissue evidence="1">Muscle</tissue>
    </source>
</reference>
<dbReference type="PANTHER" id="PTHR34009">
    <property type="entry name" value="PROTEIN STAR"/>
    <property type="match status" value="1"/>
</dbReference>
<reference evidence="1 2" key="1">
    <citation type="submission" date="2018-04" db="EMBL/GenBank/DDBJ databases">
        <authorList>
            <person name="Zhang X."/>
            <person name="Yuan J."/>
            <person name="Li F."/>
            <person name="Xiang J."/>
        </authorList>
    </citation>
    <scope>NUCLEOTIDE SEQUENCE [LARGE SCALE GENOMIC DNA]</scope>
    <source>
        <tissue evidence="1">Muscle</tissue>
    </source>
</reference>
<name>A0A423U659_PENVA</name>
<protein>
    <submittedName>
        <fullName evidence="1">Methyltransf 21 domain containing protein</fullName>
    </submittedName>
</protein>
<comment type="caution">
    <text evidence="1">The sequence shown here is derived from an EMBL/GenBank/DDBJ whole genome shotgun (WGS) entry which is preliminary data.</text>
</comment>
<gene>
    <name evidence="1" type="ORF">C7M84_022650</name>
</gene>
<organism evidence="1 2">
    <name type="scientific">Penaeus vannamei</name>
    <name type="common">Whiteleg shrimp</name>
    <name type="synonym">Litopenaeus vannamei</name>
    <dbReference type="NCBI Taxonomy" id="6689"/>
    <lineage>
        <taxon>Eukaryota</taxon>
        <taxon>Metazoa</taxon>
        <taxon>Ecdysozoa</taxon>
        <taxon>Arthropoda</taxon>
        <taxon>Crustacea</taxon>
        <taxon>Multicrustacea</taxon>
        <taxon>Malacostraca</taxon>
        <taxon>Eumalacostraca</taxon>
        <taxon>Eucarida</taxon>
        <taxon>Decapoda</taxon>
        <taxon>Dendrobranchiata</taxon>
        <taxon>Penaeoidea</taxon>
        <taxon>Penaeidae</taxon>
        <taxon>Penaeus</taxon>
    </lineage>
</organism>
<dbReference type="EMBL" id="QCYY01000587">
    <property type="protein sequence ID" value="ROT84155.1"/>
    <property type="molecule type" value="Genomic_DNA"/>
</dbReference>
<accession>A0A423U659</accession>
<evidence type="ECO:0000313" key="1">
    <source>
        <dbReference type="EMBL" id="ROT84155.1"/>
    </source>
</evidence>
<dbReference type="InterPro" id="IPR053202">
    <property type="entry name" value="EGF_Rcpt_Signaling_Reg"/>
</dbReference>
<evidence type="ECO:0000313" key="2">
    <source>
        <dbReference type="Proteomes" id="UP000283509"/>
    </source>
</evidence>